<evidence type="ECO:0000313" key="3">
    <source>
        <dbReference type="Proteomes" id="UP000027142"/>
    </source>
</evidence>
<keyword evidence="2" id="KW-0946">Virion</keyword>
<name>A0A060M3S9_9BACI</name>
<dbReference type="KEGG" id="ble:BleG1_2176"/>
<protein>
    <submittedName>
        <fullName evidence="2">Spore coat protein E</fullName>
    </submittedName>
</protein>
<dbReference type="Proteomes" id="UP000027142">
    <property type="component" value="Chromosome"/>
</dbReference>
<sequence>MADPRSSSSYREIITKAVCGKGRKFSEATHHIRPTERPSSILGCWIINHTYSAKKRGDNIEVSGTYDINVWYSYGNNTKTEVATQTVSYTDIVPLSMKDENVISEELDVVAKAVQQPNTLEAVISENGHSVDVQVEREFVVECIGETKVAVAVNPEGVIEEYPLDALGSDLSDDDYEQIDPNFLQEEVDKS</sequence>
<dbReference type="InterPro" id="IPR018901">
    <property type="entry name" value="Spore_coat_CotE"/>
</dbReference>
<organism evidence="2 3">
    <name type="scientific">Shouchella lehensis G1</name>
    <dbReference type="NCBI Taxonomy" id="1246626"/>
    <lineage>
        <taxon>Bacteria</taxon>
        <taxon>Bacillati</taxon>
        <taxon>Bacillota</taxon>
        <taxon>Bacilli</taxon>
        <taxon>Bacillales</taxon>
        <taxon>Bacillaceae</taxon>
        <taxon>Shouchella</taxon>
    </lineage>
</organism>
<dbReference type="STRING" id="1246626.BleG1_2176"/>
<feature type="region of interest" description="Disordered" evidence="1">
    <location>
        <begin position="170"/>
        <end position="191"/>
    </location>
</feature>
<proteinExistence type="predicted"/>
<gene>
    <name evidence="2" type="ORF">BleG1_2176</name>
</gene>
<dbReference type="RefSeq" id="WP_038480571.1">
    <property type="nucleotide sequence ID" value="NZ_CP003923.1"/>
</dbReference>
<dbReference type="PATRIC" id="fig|1246626.3.peg.2173"/>
<dbReference type="OrthoDB" id="2374983at2"/>
<accession>A0A060M3S9</accession>
<evidence type="ECO:0000313" key="2">
    <source>
        <dbReference type="EMBL" id="AIC94754.1"/>
    </source>
</evidence>
<dbReference type="AlphaFoldDB" id="A0A060M3S9"/>
<dbReference type="EMBL" id="CP003923">
    <property type="protein sequence ID" value="AIC94754.1"/>
    <property type="molecule type" value="Genomic_DNA"/>
</dbReference>
<evidence type="ECO:0000256" key="1">
    <source>
        <dbReference type="SAM" id="MobiDB-lite"/>
    </source>
</evidence>
<dbReference type="Pfam" id="PF10628">
    <property type="entry name" value="CotE"/>
    <property type="match status" value="1"/>
</dbReference>
<keyword evidence="2" id="KW-0167">Capsid protein</keyword>
<keyword evidence="3" id="KW-1185">Reference proteome</keyword>
<dbReference type="HOGENOM" id="CLU_109780_0_0_9"/>
<reference evidence="2 3" key="1">
    <citation type="journal article" date="2014" name="Gene">
        <title>A comparative genomic analysis of the alkalitolerant soil bacterium Bacillus lehensis G1.</title>
        <authorList>
            <person name="Noor Y.M."/>
            <person name="Samsulrizal N.H."/>
            <person name="Jema'on N.A."/>
            <person name="Low K.O."/>
            <person name="Ramli A.N."/>
            <person name="Alias N.I."/>
            <person name="Damis S.I."/>
            <person name="Fuzi S.F."/>
            <person name="Isa M.N."/>
            <person name="Murad A.M."/>
            <person name="Raih M.F."/>
            <person name="Bakar F.D."/>
            <person name="Najimudin N."/>
            <person name="Mahadi N.M."/>
            <person name="Illias R.M."/>
        </authorList>
    </citation>
    <scope>NUCLEOTIDE SEQUENCE [LARGE SCALE GENOMIC DNA]</scope>
    <source>
        <strain evidence="2 3">G1</strain>
    </source>
</reference>
<dbReference type="eggNOG" id="ENOG502ZIKA">
    <property type="taxonomic scope" value="Bacteria"/>
</dbReference>